<evidence type="ECO:0000256" key="6">
    <source>
        <dbReference type="SAM" id="Phobius"/>
    </source>
</evidence>
<feature type="transmembrane region" description="Helical" evidence="6">
    <location>
        <begin position="171"/>
        <end position="190"/>
    </location>
</feature>
<evidence type="ECO:0000256" key="3">
    <source>
        <dbReference type="ARBA" id="ARBA00022692"/>
    </source>
</evidence>
<evidence type="ECO:0000313" key="8">
    <source>
        <dbReference type="Proteomes" id="UP000324585"/>
    </source>
</evidence>
<dbReference type="PANTHER" id="PTHR12841:SF6">
    <property type="entry name" value="PROTEIN UNC-50 HOMOLOG"/>
    <property type="match status" value="1"/>
</dbReference>
<dbReference type="OrthoDB" id="10027013at2759"/>
<comment type="caution">
    <text evidence="7">The sequence shown here is derived from an EMBL/GenBank/DDBJ whole genome shotgun (WGS) entry which is preliminary data.</text>
</comment>
<dbReference type="Proteomes" id="UP000324585">
    <property type="component" value="Unassembled WGS sequence"/>
</dbReference>
<evidence type="ECO:0000256" key="1">
    <source>
        <dbReference type="ARBA" id="ARBA00004141"/>
    </source>
</evidence>
<dbReference type="GO" id="GO:0000139">
    <property type="term" value="C:Golgi membrane"/>
    <property type="evidence" value="ECO:0007669"/>
    <property type="project" value="TreeGrafter"/>
</dbReference>
<protein>
    <submittedName>
        <fullName evidence="7">Protein unc-50-like</fullName>
    </submittedName>
</protein>
<keyword evidence="4 6" id="KW-1133">Transmembrane helix</keyword>
<dbReference type="InterPro" id="IPR007881">
    <property type="entry name" value="UNC-50"/>
</dbReference>
<sequence>MRMASAGNNLPLGGPATNKGGGAGSGLGVFLSGASEYAKRAMNVPQMDLDYTFWQMLYLCIGPSRVYRTTKYHKQTKNQWARDDPAFVTVLTVFMGISALAYTVAFHNGGMGFLKGALYAICVDFLLMGVLISSLTWWVSNTYLRVDAMSGMANDQRVEWMYAFDVHCNSFFPLFMLLYVLQYMLLLVLLHDNRVCVLMSNLLYALALSYYCYITFLGFDVLPFLQHTLVFLYPVAAIVVAFVLLTMFRVNLTQLIMRSYFG</sequence>
<feature type="transmembrane region" description="Helical" evidence="6">
    <location>
        <begin position="231"/>
        <end position="252"/>
    </location>
</feature>
<evidence type="ECO:0000256" key="4">
    <source>
        <dbReference type="ARBA" id="ARBA00022989"/>
    </source>
</evidence>
<accession>A0A5J4YK23</accession>
<comment type="similarity">
    <text evidence="2">Belongs to the unc-50 family.</text>
</comment>
<keyword evidence="5 6" id="KW-0472">Membrane</keyword>
<feature type="transmembrane region" description="Helical" evidence="6">
    <location>
        <begin position="117"/>
        <end position="139"/>
    </location>
</feature>
<feature type="transmembrane region" description="Helical" evidence="6">
    <location>
        <begin position="86"/>
        <end position="105"/>
    </location>
</feature>
<dbReference type="EMBL" id="VRMN01000011">
    <property type="protein sequence ID" value="KAA8491786.1"/>
    <property type="molecule type" value="Genomic_DNA"/>
</dbReference>
<proteinExistence type="inferred from homology"/>
<dbReference type="PANTHER" id="PTHR12841">
    <property type="entry name" value="PROTEIN UNC-50 HOMOLOG"/>
    <property type="match status" value="1"/>
</dbReference>
<feature type="transmembrane region" description="Helical" evidence="6">
    <location>
        <begin position="202"/>
        <end position="225"/>
    </location>
</feature>
<gene>
    <name evidence="7" type="ORF">FVE85_8268</name>
</gene>
<name>A0A5J4YK23_PORPP</name>
<dbReference type="OMA" id="YRNFMYR"/>
<comment type="subcellular location">
    <subcellularLocation>
        <location evidence="1">Membrane</location>
        <topology evidence="1">Multi-pass membrane protein</topology>
    </subcellularLocation>
</comment>
<evidence type="ECO:0000256" key="5">
    <source>
        <dbReference type="ARBA" id="ARBA00023136"/>
    </source>
</evidence>
<reference evidence="8" key="1">
    <citation type="journal article" date="2019" name="Nat. Commun.">
        <title>Expansion of phycobilisome linker gene families in mesophilic red algae.</title>
        <authorList>
            <person name="Lee J."/>
            <person name="Kim D."/>
            <person name="Bhattacharya D."/>
            <person name="Yoon H.S."/>
        </authorList>
    </citation>
    <scope>NUCLEOTIDE SEQUENCE [LARGE SCALE GENOMIC DNA]</scope>
    <source>
        <strain evidence="8">CCMP 1328</strain>
    </source>
</reference>
<dbReference type="AlphaFoldDB" id="A0A5J4YK23"/>
<dbReference type="Pfam" id="PF05216">
    <property type="entry name" value="UNC-50"/>
    <property type="match status" value="1"/>
</dbReference>
<organism evidence="7 8">
    <name type="scientific">Porphyridium purpureum</name>
    <name type="common">Red alga</name>
    <name type="synonym">Porphyridium cruentum</name>
    <dbReference type="NCBI Taxonomy" id="35688"/>
    <lineage>
        <taxon>Eukaryota</taxon>
        <taxon>Rhodophyta</taxon>
        <taxon>Bangiophyceae</taxon>
        <taxon>Porphyridiales</taxon>
        <taxon>Porphyridiaceae</taxon>
        <taxon>Porphyridium</taxon>
    </lineage>
</organism>
<evidence type="ECO:0000313" key="7">
    <source>
        <dbReference type="EMBL" id="KAA8491786.1"/>
    </source>
</evidence>
<keyword evidence="3 6" id="KW-0812">Transmembrane</keyword>
<keyword evidence="8" id="KW-1185">Reference proteome</keyword>
<evidence type="ECO:0000256" key="2">
    <source>
        <dbReference type="ARBA" id="ARBA00006293"/>
    </source>
</evidence>